<evidence type="ECO:0000313" key="6">
    <source>
        <dbReference type="WBParaSite" id="SBAD_0000753201-mRNA-1"/>
    </source>
</evidence>
<proteinExistence type="inferred from homology"/>
<dbReference type="PROSITE" id="PS51420">
    <property type="entry name" value="RHO"/>
    <property type="match status" value="1"/>
</dbReference>
<dbReference type="SMART" id="SM00175">
    <property type="entry name" value="RAB"/>
    <property type="match status" value="1"/>
</dbReference>
<dbReference type="SMART" id="SM00173">
    <property type="entry name" value="RAS"/>
    <property type="match status" value="1"/>
</dbReference>
<organism evidence="6">
    <name type="scientific">Soboliphyme baturini</name>
    <dbReference type="NCBI Taxonomy" id="241478"/>
    <lineage>
        <taxon>Eukaryota</taxon>
        <taxon>Metazoa</taxon>
        <taxon>Ecdysozoa</taxon>
        <taxon>Nematoda</taxon>
        <taxon>Enoplea</taxon>
        <taxon>Dorylaimia</taxon>
        <taxon>Dioctophymatida</taxon>
        <taxon>Dioctophymatoidea</taxon>
        <taxon>Soboliphymatidae</taxon>
        <taxon>Soboliphyme</taxon>
    </lineage>
</organism>
<protein>
    <submittedName>
        <fullName evidence="6">Ras-related protein Rab-8A</fullName>
    </submittedName>
</protein>
<keyword evidence="5" id="KW-0636">Prenylation</keyword>
<dbReference type="InterPro" id="IPR001806">
    <property type="entry name" value="Small_GTPase"/>
</dbReference>
<dbReference type="SMART" id="SM00176">
    <property type="entry name" value="RAN"/>
    <property type="match status" value="1"/>
</dbReference>
<dbReference type="CDD" id="cd00154">
    <property type="entry name" value="Rab"/>
    <property type="match status" value="1"/>
</dbReference>
<dbReference type="AlphaFoldDB" id="A0A183IUG3"/>
<name>A0A183IUG3_9BILA</name>
<dbReference type="PROSITE" id="PS51419">
    <property type="entry name" value="RAB"/>
    <property type="match status" value="1"/>
</dbReference>
<accession>A0A183IUG3</accession>
<dbReference type="FunFam" id="3.40.50.300:FF:001129">
    <property type="entry name" value="ras-related protein Rab-44 isoform X2"/>
    <property type="match status" value="1"/>
</dbReference>
<evidence type="ECO:0000256" key="1">
    <source>
        <dbReference type="ARBA" id="ARBA00006270"/>
    </source>
</evidence>
<dbReference type="SMART" id="SM00174">
    <property type="entry name" value="RHO"/>
    <property type="match status" value="1"/>
</dbReference>
<keyword evidence="3" id="KW-0342">GTP-binding</keyword>
<keyword evidence="2" id="KW-0547">Nucleotide-binding</keyword>
<dbReference type="NCBIfam" id="TIGR00231">
    <property type="entry name" value="small_GTP"/>
    <property type="match status" value="1"/>
</dbReference>
<sequence>LFKIVVIGDHFSGKSCILLRFSENAFRPDHVSTIGIDFKLRTIQLGRDRIRMELWDTAGMERYRTIYNSYYYYAHGVVIVYDITSRKSFTNVKDYWLNEVRSNAPPTAVLMLVGNKCDLTADRKVQFDEAERFASEMNVSLFEVSAKTGINIDDAFQELARFFLNVLKRSRAYVPRKVFAN</sequence>
<dbReference type="PRINTS" id="PR00449">
    <property type="entry name" value="RASTRNSFRMNG"/>
</dbReference>
<dbReference type="Pfam" id="PF00071">
    <property type="entry name" value="Ras"/>
    <property type="match status" value="1"/>
</dbReference>
<evidence type="ECO:0000256" key="2">
    <source>
        <dbReference type="ARBA" id="ARBA00022741"/>
    </source>
</evidence>
<dbReference type="InterPro" id="IPR027417">
    <property type="entry name" value="P-loop_NTPase"/>
</dbReference>
<keyword evidence="4" id="KW-0449">Lipoprotein</keyword>
<dbReference type="InterPro" id="IPR050305">
    <property type="entry name" value="Small_GTPase_Rab"/>
</dbReference>
<reference evidence="6" key="1">
    <citation type="submission" date="2016-06" db="UniProtKB">
        <authorList>
            <consortium name="WormBaseParasite"/>
        </authorList>
    </citation>
    <scope>IDENTIFICATION</scope>
</reference>
<evidence type="ECO:0000256" key="5">
    <source>
        <dbReference type="ARBA" id="ARBA00023289"/>
    </source>
</evidence>
<evidence type="ECO:0000256" key="3">
    <source>
        <dbReference type="ARBA" id="ARBA00023134"/>
    </source>
</evidence>
<dbReference type="Gene3D" id="3.40.50.300">
    <property type="entry name" value="P-loop containing nucleotide triphosphate hydrolases"/>
    <property type="match status" value="1"/>
</dbReference>
<dbReference type="WBParaSite" id="SBAD_0000753201-mRNA-1">
    <property type="protein sequence ID" value="SBAD_0000753201-mRNA-1"/>
    <property type="gene ID" value="SBAD_0000753201"/>
</dbReference>
<dbReference type="PANTHER" id="PTHR47980">
    <property type="entry name" value="LD44762P"/>
    <property type="match status" value="1"/>
</dbReference>
<evidence type="ECO:0000256" key="4">
    <source>
        <dbReference type="ARBA" id="ARBA00023288"/>
    </source>
</evidence>
<dbReference type="InterPro" id="IPR005225">
    <property type="entry name" value="Small_GTP-bd"/>
</dbReference>
<dbReference type="SUPFAM" id="SSF52540">
    <property type="entry name" value="P-loop containing nucleoside triphosphate hydrolases"/>
    <property type="match status" value="1"/>
</dbReference>
<dbReference type="GO" id="GO:0005525">
    <property type="term" value="F:GTP binding"/>
    <property type="evidence" value="ECO:0007669"/>
    <property type="project" value="UniProtKB-KW"/>
</dbReference>
<comment type="similarity">
    <text evidence="1">Belongs to the small GTPase superfamily. Rab family.</text>
</comment>
<dbReference type="GO" id="GO:0003924">
    <property type="term" value="F:GTPase activity"/>
    <property type="evidence" value="ECO:0007669"/>
    <property type="project" value="InterPro"/>
</dbReference>
<dbReference type="PROSITE" id="PS51421">
    <property type="entry name" value="RAS"/>
    <property type="match status" value="1"/>
</dbReference>